<comment type="caution">
    <text evidence="1">The sequence shown here is derived from an EMBL/GenBank/DDBJ whole genome shotgun (WGS) entry which is preliminary data.</text>
</comment>
<dbReference type="Proteomes" id="UP000789920">
    <property type="component" value="Unassembled WGS sequence"/>
</dbReference>
<gene>
    <name evidence="1" type="ORF">RPERSI_LOCUS36679</name>
</gene>
<sequence length="69" mass="8333">EKYMKRMAFTSNEAFSYNIPFDMRLEVLSLHSYDDRIKAQEEECKMKNSMIFDFYEQELKTVDSYVNAL</sequence>
<keyword evidence="2" id="KW-1185">Reference proteome</keyword>
<organism evidence="1 2">
    <name type="scientific">Racocetra persica</name>
    <dbReference type="NCBI Taxonomy" id="160502"/>
    <lineage>
        <taxon>Eukaryota</taxon>
        <taxon>Fungi</taxon>
        <taxon>Fungi incertae sedis</taxon>
        <taxon>Mucoromycota</taxon>
        <taxon>Glomeromycotina</taxon>
        <taxon>Glomeromycetes</taxon>
        <taxon>Diversisporales</taxon>
        <taxon>Gigasporaceae</taxon>
        <taxon>Racocetra</taxon>
    </lineage>
</organism>
<name>A0ACA9SZR7_9GLOM</name>
<evidence type="ECO:0000313" key="1">
    <source>
        <dbReference type="EMBL" id="CAG8851668.1"/>
    </source>
</evidence>
<protein>
    <submittedName>
        <fullName evidence="1">37079_t:CDS:1</fullName>
    </submittedName>
</protein>
<proteinExistence type="predicted"/>
<feature type="non-terminal residue" evidence="1">
    <location>
        <position position="1"/>
    </location>
</feature>
<evidence type="ECO:0000313" key="2">
    <source>
        <dbReference type="Proteomes" id="UP000789920"/>
    </source>
</evidence>
<feature type="non-terminal residue" evidence="1">
    <location>
        <position position="69"/>
    </location>
</feature>
<dbReference type="EMBL" id="CAJVQC010177469">
    <property type="protein sequence ID" value="CAG8851668.1"/>
    <property type="molecule type" value="Genomic_DNA"/>
</dbReference>
<reference evidence="1" key="1">
    <citation type="submission" date="2021-06" db="EMBL/GenBank/DDBJ databases">
        <authorList>
            <person name="Kallberg Y."/>
            <person name="Tangrot J."/>
            <person name="Rosling A."/>
        </authorList>
    </citation>
    <scope>NUCLEOTIDE SEQUENCE</scope>
    <source>
        <strain evidence="1">MA461A</strain>
    </source>
</reference>
<accession>A0ACA9SZR7</accession>